<feature type="transmembrane region" description="Helical" evidence="5">
    <location>
        <begin position="125"/>
        <end position="144"/>
    </location>
</feature>
<evidence type="ECO:0000256" key="3">
    <source>
        <dbReference type="ARBA" id="ARBA00022989"/>
    </source>
</evidence>
<evidence type="ECO:0000256" key="4">
    <source>
        <dbReference type="ARBA" id="ARBA00023136"/>
    </source>
</evidence>
<dbReference type="OMA" id="QRIECAR"/>
<feature type="transmembrane region" description="Helical" evidence="5">
    <location>
        <begin position="34"/>
        <end position="55"/>
    </location>
</feature>
<evidence type="ECO:0000256" key="1">
    <source>
        <dbReference type="ARBA" id="ARBA00004141"/>
    </source>
</evidence>
<dbReference type="Pfam" id="PF01027">
    <property type="entry name" value="Bax1-I"/>
    <property type="match status" value="1"/>
</dbReference>
<keyword evidence="4 5" id="KW-0472">Membrane</keyword>
<feature type="transmembrane region" description="Helical" evidence="5">
    <location>
        <begin position="93"/>
        <end position="113"/>
    </location>
</feature>
<reference evidence="6" key="1">
    <citation type="submission" date="2021-01" db="EMBL/GenBank/DDBJ databases">
        <authorList>
            <consortium name="Genoscope - CEA"/>
            <person name="William W."/>
        </authorList>
    </citation>
    <scope>NUCLEOTIDE SEQUENCE</scope>
</reference>
<evidence type="ECO:0000256" key="5">
    <source>
        <dbReference type="RuleBase" id="RU004379"/>
    </source>
</evidence>
<feature type="transmembrane region" description="Helical" evidence="5">
    <location>
        <begin position="180"/>
        <end position="203"/>
    </location>
</feature>
<dbReference type="GO" id="GO:0016020">
    <property type="term" value="C:membrane"/>
    <property type="evidence" value="ECO:0007669"/>
    <property type="project" value="UniProtKB-SubCell"/>
</dbReference>
<dbReference type="AlphaFoldDB" id="A0A8S1LZQ7"/>
<dbReference type="Proteomes" id="UP000688137">
    <property type="component" value="Unassembled WGS sequence"/>
</dbReference>
<gene>
    <name evidence="6" type="ORF">PPRIM_AZ9-3.1.T0480059</name>
</gene>
<feature type="transmembrane region" description="Helical" evidence="5">
    <location>
        <begin position="67"/>
        <end position="86"/>
    </location>
</feature>
<feature type="transmembrane region" description="Helical" evidence="5">
    <location>
        <begin position="156"/>
        <end position="174"/>
    </location>
</feature>
<dbReference type="InterPro" id="IPR006214">
    <property type="entry name" value="Bax_inhibitor_1-related"/>
</dbReference>
<dbReference type="EMBL" id="CAJJDM010000048">
    <property type="protein sequence ID" value="CAD8071802.1"/>
    <property type="molecule type" value="Genomic_DNA"/>
</dbReference>
<sequence>MDNEQNNYQAFDIEIVDTEQQKIDHARLSFIRKVFLIILFQIGFNFITTLIAYSQNPIIDYLCSKSILFWIFMVVLILVIFLLISFQKLAKQYPYNFICYSCFTLSISYIFLYTTHHYPTYSNQIISFITLQIGIIISLLTYSYFVTSEINLNKSLIYIIITIALLFIFFFFYFQMSLKYLLILSFLNILYGVHIIIDTLLIVNGEKYELDIDDYIIAALMTQVDIIGFIQILFQKLISQLSKIQINSN</sequence>
<feature type="transmembrane region" description="Helical" evidence="5">
    <location>
        <begin position="215"/>
        <end position="234"/>
    </location>
</feature>
<protein>
    <recommendedName>
        <fullName evidence="8">Inhibitor of apoptosis-promoting Bax1 protein</fullName>
    </recommendedName>
</protein>
<evidence type="ECO:0008006" key="8">
    <source>
        <dbReference type="Google" id="ProtNLM"/>
    </source>
</evidence>
<organism evidence="6 7">
    <name type="scientific">Paramecium primaurelia</name>
    <dbReference type="NCBI Taxonomy" id="5886"/>
    <lineage>
        <taxon>Eukaryota</taxon>
        <taxon>Sar</taxon>
        <taxon>Alveolata</taxon>
        <taxon>Ciliophora</taxon>
        <taxon>Intramacronucleata</taxon>
        <taxon>Oligohymenophorea</taxon>
        <taxon>Peniculida</taxon>
        <taxon>Parameciidae</taxon>
        <taxon>Paramecium</taxon>
    </lineage>
</organism>
<dbReference type="PANTHER" id="PTHR23291:SF47">
    <property type="entry name" value="TRANSMEMBRANE BAX INHIBITOR MOTIF CONTAINING 7"/>
    <property type="match status" value="1"/>
</dbReference>
<evidence type="ECO:0000256" key="2">
    <source>
        <dbReference type="ARBA" id="ARBA00022692"/>
    </source>
</evidence>
<proteinExistence type="inferred from homology"/>
<dbReference type="PANTHER" id="PTHR23291">
    <property type="entry name" value="BAX INHIBITOR-RELATED"/>
    <property type="match status" value="1"/>
</dbReference>
<comment type="subcellular location">
    <subcellularLocation>
        <location evidence="1">Membrane</location>
        <topology evidence="1">Multi-pass membrane protein</topology>
    </subcellularLocation>
</comment>
<accession>A0A8S1LZQ7</accession>
<keyword evidence="7" id="KW-1185">Reference proteome</keyword>
<comment type="caution">
    <text evidence="6">The sequence shown here is derived from an EMBL/GenBank/DDBJ whole genome shotgun (WGS) entry which is preliminary data.</text>
</comment>
<evidence type="ECO:0000313" key="7">
    <source>
        <dbReference type="Proteomes" id="UP000688137"/>
    </source>
</evidence>
<name>A0A8S1LZQ7_PARPR</name>
<evidence type="ECO:0000313" key="6">
    <source>
        <dbReference type="EMBL" id="CAD8071802.1"/>
    </source>
</evidence>
<keyword evidence="2 5" id="KW-0812">Transmembrane</keyword>
<comment type="similarity">
    <text evidence="5">Belongs to the BI1 family.</text>
</comment>
<keyword evidence="3 5" id="KW-1133">Transmembrane helix</keyword>